<keyword evidence="1" id="KW-0732">Signal</keyword>
<dbReference type="Proteomes" id="UP001515943">
    <property type="component" value="Unassembled WGS sequence"/>
</dbReference>
<protein>
    <submittedName>
        <fullName evidence="3">Peptidoglycan-binding protein</fullName>
    </submittedName>
</protein>
<dbReference type="SUPFAM" id="SSF47090">
    <property type="entry name" value="PGBD-like"/>
    <property type="match status" value="1"/>
</dbReference>
<dbReference type="InterPro" id="IPR036366">
    <property type="entry name" value="PGBDSf"/>
</dbReference>
<evidence type="ECO:0000313" key="4">
    <source>
        <dbReference type="Proteomes" id="UP001515943"/>
    </source>
</evidence>
<evidence type="ECO:0000313" key="3">
    <source>
        <dbReference type="EMBL" id="NKE63267.1"/>
    </source>
</evidence>
<sequence length="172" mass="18133">MRTAAAAMRTDQKGLKMKSSLAPLRRAGLGIAAAALAVSGMAVSTGSASAATPLCEKMITYTNQVKDRIVVPVTNSGLITCTIGRGLAANTTVVAGFQRGLIQCYPGIRLAAPYSDEFVRDLDRDGSFGPRTEAALKGVQNYIRTTPDGIYGPDTRNRMKFPSGTTCKPFLG</sequence>
<organism evidence="3 4">
    <name type="scientific">Lentzea indica</name>
    <dbReference type="NCBI Taxonomy" id="2604800"/>
    <lineage>
        <taxon>Bacteria</taxon>
        <taxon>Bacillati</taxon>
        <taxon>Actinomycetota</taxon>
        <taxon>Actinomycetes</taxon>
        <taxon>Pseudonocardiales</taxon>
        <taxon>Pseudonocardiaceae</taxon>
        <taxon>Lentzea</taxon>
    </lineage>
</organism>
<dbReference type="InterPro" id="IPR036365">
    <property type="entry name" value="PGBD-like_sf"/>
</dbReference>
<feature type="chain" id="PRO_5046718053" evidence="1">
    <location>
        <begin position="51"/>
        <end position="172"/>
    </location>
</feature>
<dbReference type="EMBL" id="VSRL01000334">
    <property type="protein sequence ID" value="NKE63267.1"/>
    <property type="molecule type" value="Genomic_DNA"/>
</dbReference>
<proteinExistence type="predicted"/>
<feature type="signal peptide" evidence="1">
    <location>
        <begin position="1"/>
        <end position="50"/>
    </location>
</feature>
<dbReference type="InterPro" id="IPR002477">
    <property type="entry name" value="Peptidoglycan-bd-like"/>
</dbReference>
<keyword evidence="4" id="KW-1185">Reference proteome</keyword>
<evidence type="ECO:0000259" key="2">
    <source>
        <dbReference type="Pfam" id="PF01471"/>
    </source>
</evidence>
<evidence type="ECO:0000256" key="1">
    <source>
        <dbReference type="SAM" id="SignalP"/>
    </source>
</evidence>
<comment type="caution">
    <text evidence="3">The sequence shown here is derived from an EMBL/GenBank/DDBJ whole genome shotgun (WGS) entry which is preliminary data.</text>
</comment>
<dbReference type="Pfam" id="PF01471">
    <property type="entry name" value="PG_binding_1"/>
    <property type="match status" value="1"/>
</dbReference>
<feature type="domain" description="Peptidoglycan binding-like" evidence="2">
    <location>
        <begin position="123"/>
        <end position="159"/>
    </location>
</feature>
<accession>A0ABX1FX55</accession>
<reference evidence="3 4" key="1">
    <citation type="submission" date="2019-08" db="EMBL/GenBank/DDBJ databases">
        <title>Lentzea from Indian Himalayas.</title>
        <authorList>
            <person name="Mandal S."/>
            <person name="Mallick Gupta A."/>
            <person name="Maiti P.K."/>
            <person name="Sarkar J."/>
            <person name="Mandal S."/>
        </authorList>
    </citation>
    <scope>NUCLEOTIDE SEQUENCE [LARGE SCALE GENOMIC DNA]</scope>
    <source>
        <strain evidence="3 4">PSKA42</strain>
    </source>
</reference>
<name>A0ABX1FX55_9PSEU</name>
<gene>
    <name evidence="3" type="ORF">FXN61_43710</name>
</gene>
<dbReference type="Gene3D" id="1.10.101.10">
    <property type="entry name" value="PGBD-like superfamily/PGBD"/>
    <property type="match status" value="1"/>
</dbReference>